<dbReference type="Pfam" id="PF07596">
    <property type="entry name" value="SBP_bac_10"/>
    <property type="match status" value="1"/>
</dbReference>
<dbReference type="InterPro" id="IPR045584">
    <property type="entry name" value="Pilin-like"/>
</dbReference>
<evidence type="ECO:0000256" key="1">
    <source>
        <dbReference type="SAM" id="MobiDB-lite"/>
    </source>
</evidence>
<dbReference type="Gene3D" id="3.30.700.10">
    <property type="entry name" value="Glycoprotein, Type 4 Pilin"/>
    <property type="match status" value="1"/>
</dbReference>
<evidence type="ECO:0000313" key="4">
    <source>
        <dbReference type="EMBL" id="QDT34938.1"/>
    </source>
</evidence>
<dbReference type="OrthoDB" id="269098at2"/>
<accession>A0A517QTN4</accession>
<dbReference type="AlphaFoldDB" id="A0A517QTN4"/>
<keyword evidence="2" id="KW-0472">Membrane</keyword>
<gene>
    <name evidence="4" type="ORF">Mal48_42110</name>
</gene>
<protein>
    <recommendedName>
        <fullName evidence="3">DUF1559 domain-containing protein</fullName>
    </recommendedName>
</protein>
<keyword evidence="2" id="KW-0812">Transmembrane</keyword>
<dbReference type="EMBL" id="CP036267">
    <property type="protein sequence ID" value="QDT34938.1"/>
    <property type="molecule type" value="Genomic_DNA"/>
</dbReference>
<dbReference type="RefSeq" id="WP_145203686.1">
    <property type="nucleotide sequence ID" value="NZ_CP036267.1"/>
</dbReference>
<name>A0A517QTN4_9PLAN</name>
<dbReference type="Proteomes" id="UP000315724">
    <property type="component" value="Chromosome"/>
</dbReference>
<dbReference type="SUPFAM" id="SSF54523">
    <property type="entry name" value="Pili subunits"/>
    <property type="match status" value="1"/>
</dbReference>
<evidence type="ECO:0000313" key="5">
    <source>
        <dbReference type="Proteomes" id="UP000315724"/>
    </source>
</evidence>
<dbReference type="PANTHER" id="PTHR30093:SF2">
    <property type="entry name" value="TYPE II SECRETION SYSTEM PROTEIN H"/>
    <property type="match status" value="1"/>
</dbReference>
<dbReference type="InterPro" id="IPR027558">
    <property type="entry name" value="Pre_pil_HX9DG_C"/>
</dbReference>
<feature type="domain" description="DUF1559" evidence="3">
    <location>
        <begin position="66"/>
        <end position="348"/>
    </location>
</feature>
<dbReference type="KEGG" id="tpol:Mal48_42110"/>
<dbReference type="InterPro" id="IPR011453">
    <property type="entry name" value="DUF1559"/>
</dbReference>
<dbReference type="PANTHER" id="PTHR30093">
    <property type="entry name" value="GENERAL SECRETION PATHWAY PROTEIN G"/>
    <property type="match status" value="1"/>
</dbReference>
<feature type="region of interest" description="Disordered" evidence="1">
    <location>
        <begin position="1"/>
        <end position="27"/>
    </location>
</feature>
<reference evidence="4 5" key="1">
    <citation type="submission" date="2019-02" db="EMBL/GenBank/DDBJ databases">
        <title>Deep-cultivation of Planctomycetes and their phenomic and genomic characterization uncovers novel biology.</title>
        <authorList>
            <person name="Wiegand S."/>
            <person name="Jogler M."/>
            <person name="Boedeker C."/>
            <person name="Pinto D."/>
            <person name="Vollmers J."/>
            <person name="Rivas-Marin E."/>
            <person name="Kohn T."/>
            <person name="Peeters S.H."/>
            <person name="Heuer A."/>
            <person name="Rast P."/>
            <person name="Oberbeckmann S."/>
            <person name="Bunk B."/>
            <person name="Jeske O."/>
            <person name="Meyerdierks A."/>
            <person name="Storesund J.E."/>
            <person name="Kallscheuer N."/>
            <person name="Luecker S."/>
            <person name="Lage O.M."/>
            <person name="Pohl T."/>
            <person name="Merkel B.J."/>
            <person name="Hornburger P."/>
            <person name="Mueller R.-W."/>
            <person name="Bruemmer F."/>
            <person name="Labrenz M."/>
            <person name="Spormann A.M."/>
            <person name="Op den Camp H."/>
            <person name="Overmann J."/>
            <person name="Amann R."/>
            <person name="Jetten M.S.M."/>
            <person name="Mascher T."/>
            <person name="Medema M.H."/>
            <person name="Devos D.P."/>
            <person name="Kaster A.-K."/>
            <person name="Ovreas L."/>
            <person name="Rohde M."/>
            <person name="Galperin M.Y."/>
            <person name="Jogler C."/>
        </authorList>
    </citation>
    <scope>NUCLEOTIDE SEQUENCE [LARGE SCALE GENOMIC DNA]</scope>
    <source>
        <strain evidence="4 5">Mal48</strain>
    </source>
</reference>
<dbReference type="NCBIfam" id="TIGR04294">
    <property type="entry name" value="pre_pil_HX9DG"/>
    <property type="match status" value="1"/>
</dbReference>
<keyword evidence="5" id="KW-1185">Reference proteome</keyword>
<keyword evidence="2" id="KW-1133">Transmembrane helix</keyword>
<sequence length="378" mass="41626">MRRRFHHATVTPRRIARPQRGPANQPTNRVANRVAISIVELLVALAIIGLLMALLVPAISQVRLLAQRTRCVNNLRNISFGLTQFDHLHKRLPASGTYFDPDNQPSEPRHSWAVSILPWINQGNLYDQWDLEQAFNSPHNFPLTQTSIPIYQCPLDPSLSGGSHGDQSYAVNGGVGFTHRTREGVADCPIDREGKQIDFNGDGLTCTGTTTDQLDQQLFKRMGLFFLENWKQGQTKRHYSIAEIIDGTSQTFLVSENIRTGFNPDQLNHSFADPHPRRSAFYIGSPCENGDCTAASVNYQLCNQGLNRINGGLTSPEGSSPVPNSLHEGGVNMAYADGHVAFLSESIDGAVYAALASSQGLLLDKTSLQQVIIDGDFF</sequence>
<proteinExistence type="predicted"/>
<evidence type="ECO:0000259" key="3">
    <source>
        <dbReference type="Pfam" id="PF07596"/>
    </source>
</evidence>
<evidence type="ECO:0000256" key="2">
    <source>
        <dbReference type="SAM" id="Phobius"/>
    </source>
</evidence>
<feature type="transmembrane region" description="Helical" evidence="2">
    <location>
        <begin position="34"/>
        <end position="59"/>
    </location>
</feature>
<organism evidence="4 5">
    <name type="scientific">Thalassoglobus polymorphus</name>
    <dbReference type="NCBI Taxonomy" id="2527994"/>
    <lineage>
        <taxon>Bacteria</taxon>
        <taxon>Pseudomonadati</taxon>
        <taxon>Planctomycetota</taxon>
        <taxon>Planctomycetia</taxon>
        <taxon>Planctomycetales</taxon>
        <taxon>Planctomycetaceae</taxon>
        <taxon>Thalassoglobus</taxon>
    </lineage>
</organism>